<evidence type="ECO:0000313" key="2">
    <source>
        <dbReference type="WBParaSite" id="RSKR_0000470900.1"/>
    </source>
</evidence>
<reference evidence="2" key="1">
    <citation type="submission" date="2016-11" db="UniProtKB">
        <authorList>
            <consortium name="WormBaseParasite"/>
        </authorList>
    </citation>
    <scope>IDENTIFICATION</scope>
    <source>
        <strain evidence="2">KR3021</strain>
    </source>
</reference>
<name>A0AC35TV74_9BILA</name>
<sequence>MNNQVNVNNEIQKTSSQEKNGMVNPAILSSALQRINDIFEMAKNNQALLDCKMQGIQAGGTSLRKSIRDDTNDDVLMKEENVDCELLPKENFERSRKRPATIQKLIADKKPRLNKVTSINTTTASTTVDPLTQYFIMSLSNSGTESSGVDSEHSNQSVSNSSAGSPASQIKEEIPEIKEEAYKAEDTNVSGLIAHMFSQFDSSSLNLPNVPPTRVPPTRTLLPVSSRPIPTPSRSNPSPSIANGSINGVIQDPSIIVTHDTLFTTVPRRLSLLSVSSKHRVTVGEILRRITGPESINLSLLGVLLRRAKMPSKSEQLIKELQDVGITIERGRRRCSTMTTMSALLETESLELARDLKSVSTANFPVRLLAEHSVNHKIEQTKPAMEDRLQKLGWAMEILSEFKDTLKSDRAPVAEENLPPILKPELQEPLSNYSMLTHGFGTPAITVGIETAIEYIKSQVPEINRKLNEMQ</sequence>
<evidence type="ECO:0000313" key="1">
    <source>
        <dbReference type="Proteomes" id="UP000095286"/>
    </source>
</evidence>
<organism evidence="1 2">
    <name type="scientific">Rhabditophanes sp. KR3021</name>
    <dbReference type="NCBI Taxonomy" id="114890"/>
    <lineage>
        <taxon>Eukaryota</taxon>
        <taxon>Metazoa</taxon>
        <taxon>Ecdysozoa</taxon>
        <taxon>Nematoda</taxon>
        <taxon>Chromadorea</taxon>
        <taxon>Rhabditida</taxon>
        <taxon>Tylenchina</taxon>
        <taxon>Panagrolaimomorpha</taxon>
        <taxon>Strongyloidoidea</taxon>
        <taxon>Alloionematidae</taxon>
        <taxon>Rhabditophanes</taxon>
    </lineage>
</organism>
<dbReference type="Proteomes" id="UP000095286">
    <property type="component" value="Unplaced"/>
</dbReference>
<protein>
    <submittedName>
        <fullName evidence="2">TF_AP-2 domain-containing protein</fullName>
    </submittedName>
</protein>
<dbReference type="WBParaSite" id="RSKR_0000470900.1">
    <property type="protein sequence ID" value="RSKR_0000470900.1"/>
    <property type="gene ID" value="RSKR_0000470900"/>
</dbReference>
<proteinExistence type="predicted"/>
<accession>A0AC35TV74</accession>